<dbReference type="GO" id="GO:0051087">
    <property type="term" value="F:protein-folding chaperone binding"/>
    <property type="evidence" value="ECO:0007669"/>
    <property type="project" value="InterPro"/>
</dbReference>
<dbReference type="Gene3D" id="3.10.20.90">
    <property type="entry name" value="Phosphatidylinositol 3-kinase Catalytic Subunit, Chain A, domain 1"/>
    <property type="match status" value="1"/>
</dbReference>
<dbReference type="KEGG" id="dcr:108222433"/>
<dbReference type="InterPro" id="IPR036533">
    <property type="entry name" value="BAG_dom_sf"/>
</dbReference>
<keyword evidence="1" id="KW-0143">Chaperone</keyword>
<dbReference type="GO" id="GO:0050821">
    <property type="term" value="P:protein stabilization"/>
    <property type="evidence" value="ECO:0007669"/>
    <property type="project" value="TreeGrafter"/>
</dbReference>
<dbReference type="InterPro" id="IPR003103">
    <property type="entry name" value="BAG_domain"/>
</dbReference>
<evidence type="ECO:0000256" key="1">
    <source>
        <dbReference type="ARBA" id="ARBA00023186"/>
    </source>
</evidence>
<evidence type="ECO:0000259" key="4">
    <source>
        <dbReference type="PROSITE" id="PS51035"/>
    </source>
</evidence>
<reference evidence="5" key="2">
    <citation type="submission" date="2022-03" db="EMBL/GenBank/DDBJ databases">
        <title>Draft title - Genomic analysis of global carrot germplasm unveils the trajectory of domestication and the origin of high carotenoid orange carrot.</title>
        <authorList>
            <person name="Iorizzo M."/>
            <person name="Ellison S."/>
            <person name="Senalik D."/>
            <person name="Macko-Podgorni A."/>
            <person name="Grzebelus D."/>
            <person name="Bostan H."/>
            <person name="Rolling W."/>
            <person name="Curaba J."/>
            <person name="Simon P."/>
        </authorList>
    </citation>
    <scope>NUCLEOTIDE SEQUENCE</scope>
    <source>
        <tissue evidence="5">Leaf</tissue>
    </source>
</reference>
<sequence>MMNMKSKPAGVFAPARGIGGAGLEGYAPWEMRPGGMLVQKRNSDADHGSVVVPVFKVKVKHGSLFLEFSISSQASFGDLKKMVAGPTGLHPEEQKLIFKDKERESRTFLDVAGVSNGSKIVLIEDIDARERRLLEARKNAKIEKALKDIAEISLEVDKFAKQVINLETQVCSGKRVMEKTLLNLVEQLMTQLIKLDEVAGDGDVKLKRRLQVKRVQKYIETLDVLKIRNSTIENPPLQQQQKITAGEKMQINPNQRQQEQNRKHRLAMVKPVVVTSNWETFDAGMSTKMSYQNSESAVNYGTNNTSSRPRWEYFV</sequence>
<dbReference type="GO" id="GO:0000774">
    <property type="term" value="F:adenyl-nucleotide exchange factor activity"/>
    <property type="evidence" value="ECO:0007669"/>
    <property type="project" value="TreeGrafter"/>
</dbReference>
<feature type="domain" description="BAG" evidence="4">
    <location>
        <begin position="145"/>
        <end position="226"/>
    </location>
</feature>
<proteinExistence type="predicted"/>
<dbReference type="Pfam" id="PF02179">
    <property type="entry name" value="BAG"/>
    <property type="match status" value="1"/>
</dbReference>
<dbReference type="GO" id="GO:0005737">
    <property type="term" value="C:cytoplasm"/>
    <property type="evidence" value="ECO:0007669"/>
    <property type="project" value="TreeGrafter"/>
</dbReference>
<dbReference type="Proteomes" id="UP000077755">
    <property type="component" value="Chromosome 1"/>
</dbReference>
<dbReference type="SUPFAM" id="SSF63491">
    <property type="entry name" value="BAG domain"/>
    <property type="match status" value="1"/>
</dbReference>
<evidence type="ECO:0000259" key="3">
    <source>
        <dbReference type="PROSITE" id="PS50053"/>
    </source>
</evidence>
<keyword evidence="6" id="KW-1185">Reference proteome</keyword>
<dbReference type="PROSITE" id="PS51035">
    <property type="entry name" value="BAG"/>
    <property type="match status" value="1"/>
</dbReference>
<evidence type="ECO:0000313" key="6">
    <source>
        <dbReference type="Proteomes" id="UP000077755"/>
    </source>
</evidence>
<dbReference type="PANTHER" id="PTHR12329">
    <property type="entry name" value="BCL2-ASSOCIATED ATHANOGENE"/>
    <property type="match status" value="1"/>
</dbReference>
<feature type="coiled-coil region" evidence="2">
    <location>
        <begin position="142"/>
        <end position="169"/>
    </location>
</feature>
<evidence type="ECO:0008006" key="7">
    <source>
        <dbReference type="Google" id="ProtNLM"/>
    </source>
</evidence>
<evidence type="ECO:0000313" key="5">
    <source>
        <dbReference type="EMBL" id="WOG85900.1"/>
    </source>
</evidence>
<dbReference type="InterPro" id="IPR039773">
    <property type="entry name" value="BAG_chaperone_regulator"/>
</dbReference>
<dbReference type="PANTHER" id="PTHR12329:SF38">
    <property type="entry name" value="BAG FAMILY MOLECULAR CHAPERONE REGULATOR-LIKE PROTEIN"/>
    <property type="match status" value="1"/>
</dbReference>
<dbReference type="AlphaFoldDB" id="A0AAF0WD97"/>
<accession>A0AAF0WD97</accession>
<dbReference type="SMART" id="SM00264">
    <property type="entry name" value="BAG"/>
    <property type="match status" value="1"/>
</dbReference>
<protein>
    <recommendedName>
        <fullName evidence="7">BAG domain-containing protein</fullName>
    </recommendedName>
</protein>
<dbReference type="InterPro" id="IPR029071">
    <property type="entry name" value="Ubiquitin-like_domsf"/>
</dbReference>
<dbReference type="Pfam" id="PF00240">
    <property type="entry name" value="ubiquitin"/>
    <property type="match status" value="1"/>
</dbReference>
<dbReference type="Gene3D" id="1.20.58.120">
    <property type="entry name" value="BAG domain"/>
    <property type="match status" value="1"/>
</dbReference>
<reference evidence="5" key="1">
    <citation type="journal article" date="2016" name="Nat. Genet.">
        <title>A high-quality carrot genome assembly provides new insights into carotenoid accumulation and asterid genome evolution.</title>
        <authorList>
            <person name="Iorizzo M."/>
            <person name="Ellison S."/>
            <person name="Senalik D."/>
            <person name="Zeng P."/>
            <person name="Satapoomin P."/>
            <person name="Huang J."/>
            <person name="Bowman M."/>
            <person name="Iovene M."/>
            <person name="Sanseverino W."/>
            <person name="Cavagnaro P."/>
            <person name="Yildiz M."/>
            <person name="Macko-Podgorni A."/>
            <person name="Moranska E."/>
            <person name="Grzebelus E."/>
            <person name="Grzebelus D."/>
            <person name="Ashrafi H."/>
            <person name="Zheng Z."/>
            <person name="Cheng S."/>
            <person name="Spooner D."/>
            <person name="Van Deynze A."/>
            <person name="Simon P."/>
        </authorList>
    </citation>
    <scope>NUCLEOTIDE SEQUENCE</scope>
    <source>
        <tissue evidence="5">Leaf</tissue>
    </source>
</reference>
<evidence type="ECO:0000256" key="2">
    <source>
        <dbReference type="SAM" id="Coils"/>
    </source>
</evidence>
<feature type="domain" description="Ubiquitin-like" evidence="3">
    <location>
        <begin position="57"/>
        <end position="123"/>
    </location>
</feature>
<dbReference type="SUPFAM" id="SSF54236">
    <property type="entry name" value="Ubiquitin-like"/>
    <property type="match status" value="1"/>
</dbReference>
<dbReference type="EMBL" id="CP093343">
    <property type="protein sequence ID" value="WOG85900.1"/>
    <property type="molecule type" value="Genomic_DNA"/>
</dbReference>
<organism evidence="5 6">
    <name type="scientific">Daucus carota subsp. sativus</name>
    <name type="common">Carrot</name>
    <dbReference type="NCBI Taxonomy" id="79200"/>
    <lineage>
        <taxon>Eukaryota</taxon>
        <taxon>Viridiplantae</taxon>
        <taxon>Streptophyta</taxon>
        <taxon>Embryophyta</taxon>
        <taxon>Tracheophyta</taxon>
        <taxon>Spermatophyta</taxon>
        <taxon>Magnoliopsida</taxon>
        <taxon>eudicotyledons</taxon>
        <taxon>Gunneridae</taxon>
        <taxon>Pentapetalae</taxon>
        <taxon>asterids</taxon>
        <taxon>campanulids</taxon>
        <taxon>Apiales</taxon>
        <taxon>Apiaceae</taxon>
        <taxon>Apioideae</taxon>
        <taxon>Scandiceae</taxon>
        <taxon>Daucinae</taxon>
        <taxon>Daucus</taxon>
        <taxon>Daucus sect. Daucus</taxon>
    </lineage>
</organism>
<name>A0AAF0WD97_DAUCS</name>
<dbReference type="InterPro" id="IPR000626">
    <property type="entry name" value="Ubiquitin-like_dom"/>
</dbReference>
<gene>
    <name evidence="5" type="ORF">DCAR_0105093</name>
</gene>
<dbReference type="PROSITE" id="PS50053">
    <property type="entry name" value="UBIQUITIN_2"/>
    <property type="match status" value="1"/>
</dbReference>
<keyword evidence="2" id="KW-0175">Coiled coil</keyword>